<evidence type="ECO:0000313" key="2">
    <source>
        <dbReference type="Proteomes" id="UP000281553"/>
    </source>
</evidence>
<proteinExistence type="predicted"/>
<evidence type="ECO:0000313" key="1">
    <source>
        <dbReference type="EMBL" id="VDN25233.1"/>
    </source>
</evidence>
<dbReference type="Proteomes" id="UP000281553">
    <property type="component" value="Unassembled WGS sequence"/>
</dbReference>
<dbReference type="EMBL" id="UYRU01074944">
    <property type="protein sequence ID" value="VDN25233.1"/>
    <property type="molecule type" value="Genomic_DNA"/>
</dbReference>
<sequence>MLFLKFIRFSYPICVSGRYWFSTLWFTFSREHGVFLPHDHHTGNAKANFANGLRFSSRLFTNLYSAWRTLKMNVRNLTTGAVDTNVAVLPAATAASPLDQRSLTYEPDKLEDRSCY</sequence>
<organism evidence="1 2">
    <name type="scientific">Dibothriocephalus latus</name>
    <name type="common">Fish tapeworm</name>
    <name type="synonym">Diphyllobothrium latum</name>
    <dbReference type="NCBI Taxonomy" id="60516"/>
    <lineage>
        <taxon>Eukaryota</taxon>
        <taxon>Metazoa</taxon>
        <taxon>Spiralia</taxon>
        <taxon>Lophotrochozoa</taxon>
        <taxon>Platyhelminthes</taxon>
        <taxon>Cestoda</taxon>
        <taxon>Eucestoda</taxon>
        <taxon>Diphyllobothriidea</taxon>
        <taxon>Diphyllobothriidae</taxon>
        <taxon>Dibothriocephalus</taxon>
    </lineage>
</organism>
<name>A0A3P7MNJ4_DIBLA</name>
<feature type="non-terminal residue" evidence="1">
    <location>
        <position position="116"/>
    </location>
</feature>
<gene>
    <name evidence="1" type="ORF">DILT_LOCUS14589</name>
</gene>
<protein>
    <submittedName>
        <fullName evidence="1">Uncharacterized protein</fullName>
    </submittedName>
</protein>
<keyword evidence="2" id="KW-1185">Reference proteome</keyword>
<reference evidence="1 2" key="1">
    <citation type="submission" date="2018-11" db="EMBL/GenBank/DDBJ databases">
        <authorList>
            <consortium name="Pathogen Informatics"/>
        </authorList>
    </citation>
    <scope>NUCLEOTIDE SEQUENCE [LARGE SCALE GENOMIC DNA]</scope>
</reference>
<accession>A0A3P7MNJ4</accession>
<dbReference type="AlphaFoldDB" id="A0A3P7MNJ4"/>